<evidence type="ECO:0000259" key="2">
    <source>
        <dbReference type="Pfam" id="PF13731"/>
    </source>
</evidence>
<feature type="signal peptide" evidence="1">
    <location>
        <begin position="1"/>
        <end position="27"/>
    </location>
</feature>
<dbReference type="Proteomes" id="UP001154400">
    <property type="component" value="Chromosome"/>
</dbReference>
<proteinExistence type="predicted"/>
<dbReference type="RefSeq" id="WP_005514073.1">
    <property type="nucleotide sequence ID" value="NC_014659.1"/>
</dbReference>
<dbReference type="InterPro" id="IPR027994">
    <property type="entry name" value="WxL_dom"/>
</dbReference>
<feature type="domain" description="WxL" evidence="2">
    <location>
        <begin position="68"/>
        <end position="146"/>
    </location>
</feature>
<sequence>MRKQLTSLAVAGVAIAAVLVGSPAANAEDTTTTFELVAGGLTIAPQPSAALNTAQTGASDVLGLLGQVTVTDSRGNNSGWTVTVSSSDFALAADSGDTTIAATQVQYNPGNVDRTGTVTTTPSAVAGLDTAKTVVEGTAARGNNTASWNPTLTVGLPSDALAGVYTGTISTSVA</sequence>
<dbReference type="EMBL" id="FN563149">
    <property type="protein sequence ID" value="CBH47781.1"/>
    <property type="molecule type" value="Genomic_DNA"/>
</dbReference>
<protein>
    <submittedName>
        <fullName evidence="3">Secreted protein</fullName>
    </submittedName>
</protein>
<gene>
    <name evidence="3" type="ordered locus">REQ_17110</name>
</gene>
<name>A0A3S5Y5N4_RHOH1</name>
<dbReference type="KEGG" id="req:REQ_17110"/>
<keyword evidence="1" id="KW-0732">Signal</keyword>
<dbReference type="Pfam" id="PF13731">
    <property type="entry name" value="WxL"/>
    <property type="match status" value="1"/>
</dbReference>
<accession>A0A3S5Y5N4</accession>
<organism evidence="3">
    <name type="scientific">Rhodococcus hoagii (strain 103S)</name>
    <name type="common">Rhodococcus equi</name>
    <dbReference type="NCBI Taxonomy" id="685727"/>
    <lineage>
        <taxon>Bacteria</taxon>
        <taxon>Bacillati</taxon>
        <taxon>Actinomycetota</taxon>
        <taxon>Actinomycetes</taxon>
        <taxon>Mycobacteriales</taxon>
        <taxon>Nocardiaceae</taxon>
        <taxon>Prescottella</taxon>
    </lineage>
</organism>
<evidence type="ECO:0000256" key="1">
    <source>
        <dbReference type="SAM" id="SignalP"/>
    </source>
</evidence>
<evidence type="ECO:0000313" key="3">
    <source>
        <dbReference type="EMBL" id="CBH47781.1"/>
    </source>
</evidence>
<feature type="chain" id="PRO_5018745825" evidence="1">
    <location>
        <begin position="28"/>
        <end position="174"/>
    </location>
</feature>
<evidence type="ECO:0000313" key="4">
    <source>
        <dbReference type="Proteomes" id="UP000006892"/>
    </source>
</evidence>
<reference evidence="3" key="1">
    <citation type="journal article" date="2010" name="PLoS Genet.">
        <title>The genome of a pathogenic rhodococcus: cooptive virulence underpinned by key gene acquisitions.</title>
        <authorList>
            <person name="Letek M."/>
            <person name="Gonzalez P."/>
            <person name="Macarthur I."/>
            <person name="Rodriguez H."/>
            <person name="Freeman T.C."/>
            <person name="Valero-Rello A."/>
            <person name="Blanco M."/>
            <person name="Buckley T."/>
            <person name="Cherevach I."/>
            <person name="Fahey R."/>
            <person name="Hapeshi A."/>
            <person name="Holdstock J."/>
            <person name="Leadon D."/>
            <person name="Navas J."/>
            <person name="Ocampo A."/>
            <person name="Quail M.A."/>
            <person name="Sanders M."/>
            <person name="Scortti M.M."/>
            <person name="Prescott J.F."/>
            <person name="Fogarty U."/>
            <person name="Meijer W.G."/>
            <person name="Parkhill J."/>
            <person name="Bentley S.D."/>
            <person name="Vazquez-Boland J.A."/>
        </authorList>
    </citation>
    <scope>NUCLEOTIDE SEQUENCE [LARGE SCALE GENOMIC DNA]</scope>
    <source>
        <strain evidence="3 4">103S</strain>
    </source>
</reference>
<dbReference type="AlphaFoldDB" id="A0A3S5Y5N4"/>